<keyword evidence="1" id="KW-0813">Transport</keyword>
<dbReference type="GO" id="GO:0015473">
    <property type="term" value="F:fimbrial usher porin activity"/>
    <property type="evidence" value="ECO:0007669"/>
    <property type="project" value="InterPro"/>
</dbReference>
<dbReference type="GO" id="GO:0009279">
    <property type="term" value="C:cell outer membrane"/>
    <property type="evidence" value="ECO:0007669"/>
    <property type="project" value="UniProtKB-SubCell"/>
</dbReference>
<reference evidence="2 3" key="1">
    <citation type="submission" date="2018-12" db="EMBL/GenBank/DDBJ databases">
        <authorList>
            <consortium name="Pathogen Informatics"/>
        </authorList>
    </citation>
    <scope>NUCLEOTIDE SEQUENCE [LARGE SCALE GENOMIC DNA]</scope>
    <source>
        <strain evidence="2 3">NCTC13193</strain>
    </source>
</reference>
<dbReference type="AlphaFoldDB" id="A0A448S8V7"/>
<keyword evidence="1" id="KW-0472">Membrane</keyword>
<name>A0A448S8V7_SERFO</name>
<dbReference type="EMBL" id="LR134492">
    <property type="protein sequence ID" value="VEI64144.1"/>
    <property type="molecule type" value="Genomic_DNA"/>
</dbReference>
<sequence>MARGNAKVVISQQGRVIKEVLVASGPFRIQDLDSAVSGALDVRVEEADGSVQRFQVDTATIPYLTRPGQVRFKLAAGRPSDWQHKVNGPMFATGEFSWGVSNGWSLYGGGLSGDDYTALSMGIGRDLMALGALSADMTQSRARLAQDTQQGDLTG</sequence>
<dbReference type="Gene3D" id="2.60.40.3110">
    <property type="match status" value="1"/>
</dbReference>
<dbReference type="Proteomes" id="UP000270487">
    <property type="component" value="Chromosome"/>
</dbReference>
<gene>
    <name evidence="2" type="primary">papC_6</name>
    <name evidence="2" type="ORF">NCTC13193_01015</name>
</gene>
<keyword evidence="1" id="KW-0998">Cell outer membrane</keyword>
<evidence type="ECO:0000313" key="3">
    <source>
        <dbReference type="Proteomes" id="UP000270487"/>
    </source>
</evidence>
<dbReference type="PANTHER" id="PTHR30451:SF10">
    <property type="entry name" value="OUTER MEMBRANE USHER PROTEIN YFCU-RELATED"/>
    <property type="match status" value="1"/>
</dbReference>
<comment type="subcellular location">
    <subcellularLocation>
        <location evidence="1">Cell outer membrane</location>
        <topology evidence="1">Multi-pass membrane protein</topology>
    </subcellularLocation>
</comment>
<protein>
    <submittedName>
        <fullName evidence="2">Outer membrane usher protein papC</fullName>
    </submittedName>
</protein>
<comment type="similarity">
    <text evidence="1">Belongs to the fimbrial export usher family.</text>
</comment>
<evidence type="ECO:0000313" key="2">
    <source>
        <dbReference type="EMBL" id="VEI64144.1"/>
    </source>
</evidence>
<keyword evidence="1" id="KW-0812">Transmembrane</keyword>
<evidence type="ECO:0000256" key="1">
    <source>
        <dbReference type="RuleBase" id="RU003884"/>
    </source>
</evidence>
<organism evidence="2 3">
    <name type="scientific">Serratia fonticola</name>
    <dbReference type="NCBI Taxonomy" id="47917"/>
    <lineage>
        <taxon>Bacteria</taxon>
        <taxon>Pseudomonadati</taxon>
        <taxon>Pseudomonadota</taxon>
        <taxon>Gammaproteobacteria</taxon>
        <taxon>Enterobacterales</taxon>
        <taxon>Yersiniaceae</taxon>
        <taxon>Serratia</taxon>
    </lineage>
</organism>
<keyword evidence="1" id="KW-1029">Fimbrium biogenesis</keyword>
<accession>A0A448S8V7</accession>
<proteinExistence type="inferred from homology"/>
<dbReference type="InterPro" id="IPR018030">
    <property type="entry name" value="Fimbrial_membr_usher_CS"/>
</dbReference>
<dbReference type="PROSITE" id="PS01151">
    <property type="entry name" value="FIMBRIAL_USHER"/>
    <property type="match status" value="1"/>
</dbReference>
<dbReference type="PANTHER" id="PTHR30451">
    <property type="entry name" value="OUTER MEMBRANE USHER PROTEIN"/>
    <property type="match status" value="1"/>
</dbReference>
<dbReference type="InterPro" id="IPR000015">
    <property type="entry name" value="Fimb_usher"/>
</dbReference>
<dbReference type="GO" id="GO:0009297">
    <property type="term" value="P:pilus assembly"/>
    <property type="evidence" value="ECO:0007669"/>
    <property type="project" value="InterPro"/>
</dbReference>
<dbReference type="Pfam" id="PF00577">
    <property type="entry name" value="Usher"/>
    <property type="match status" value="1"/>
</dbReference>